<feature type="transmembrane region" description="Helical" evidence="1">
    <location>
        <begin position="31"/>
        <end position="48"/>
    </location>
</feature>
<dbReference type="RefSeq" id="WP_219039639.1">
    <property type="nucleotide sequence ID" value="NZ_JAHWDF010000005.1"/>
</dbReference>
<dbReference type="Proteomes" id="UP000719267">
    <property type="component" value="Unassembled WGS sequence"/>
</dbReference>
<protein>
    <submittedName>
        <fullName evidence="2">Uncharacterized protein</fullName>
    </submittedName>
</protein>
<evidence type="ECO:0000256" key="1">
    <source>
        <dbReference type="SAM" id="Phobius"/>
    </source>
</evidence>
<keyword evidence="1" id="KW-0472">Membrane</keyword>
<evidence type="ECO:0000313" key="3">
    <source>
        <dbReference type="Proteomes" id="UP000719267"/>
    </source>
</evidence>
<dbReference type="EMBL" id="JAHWDF010000005">
    <property type="protein sequence ID" value="MBW2961352.1"/>
    <property type="molecule type" value="Genomic_DNA"/>
</dbReference>
<proteinExistence type="predicted"/>
<comment type="caution">
    <text evidence="2">The sequence shown here is derived from an EMBL/GenBank/DDBJ whole genome shotgun (WGS) entry which is preliminary data.</text>
</comment>
<sequence>MSTKKQLFSTLLILIGGGLLLYTMISENAIVYFKIAGIVILMFGLFRATRVWVDDNKTTREDEQ</sequence>
<keyword evidence="1" id="KW-1133">Transmembrane helix</keyword>
<keyword evidence="3" id="KW-1185">Reference proteome</keyword>
<name>A0ABS6W1D1_9FLAO</name>
<gene>
    <name evidence="2" type="ORF">KW502_06025</name>
</gene>
<organism evidence="2 3">
    <name type="scientific">Mesonia aestuariivivens</name>
    <dbReference type="NCBI Taxonomy" id="2796128"/>
    <lineage>
        <taxon>Bacteria</taxon>
        <taxon>Pseudomonadati</taxon>
        <taxon>Bacteroidota</taxon>
        <taxon>Flavobacteriia</taxon>
        <taxon>Flavobacteriales</taxon>
        <taxon>Flavobacteriaceae</taxon>
        <taxon>Mesonia</taxon>
    </lineage>
</organism>
<reference evidence="2 3" key="1">
    <citation type="submission" date="2021-07" db="EMBL/GenBank/DDBJ databases">
        <title>Mesonia aestuariivivens sp. nov., isolated from a tidal flat.</title>
        <authorList>
            <person name="Kim Y.-O."/>
            <person name="Yoon J.-H."/>
        </authorList>
    </citation>
    <scope>NUCLEOTIDE SEQUENCE [LARGE SCALE GENOMIC DNA]</scope>
    <source>
        <strain evidence="2 3">JHPTF-M18</strain>
    </source>
</reference>
<accession>A0ABS6W1D1</accession>
<feature type="transmembrane region" description="Helical" evidence="1">
    <location>
        <begin position="7"/>
        <end position="25"/>
    </location>
</feature>
<evidence type="ECO:0000313" key="2">
    <source>
        <dbReference type="EMBL" id="MBW2961352.1"/>
    </source>
</evidence>
<keyword evidence="1" id="KW-0812">Transmembrane</keyword>